<evidence type="ECO:0000313" key="2">
    <source>
        <dbReference type="Proteomes" id="UP001058457"/>
    </source>
</evidence>
<sequence length="57" mass="6690">MNLDKEVLRDNFIAHGIDDEDFLNWFLDKKADELGLYWFSTGATMYEAWVAAMETNK</sequence>
<evidence type="ECO:0000313" key="1">
    <source>
        <dbReference type="EMBL" id="UOX39682.1"/>
    </source>
</evidence>
<protein>
    <submittedName>
        <fullName evidence="1">Uncharacterized protein</fullName>
    </submittedName>
</protein>
<reference evidence="1" key="1">
    <citation type="submission" date="2022-03" db="EMBL/GenBank/DDBJ databases">
        <title>Complete genome analysis of the Escherichia phage vB_EcoS_SCS31.</title>
        <authorList>
            <person name="Alexyuk M.S."/>
            <person name="Bogoyavlenskiy A.P."/>
            <person name="Alexyuk P.G."/>
            <person name="Berezin V.E."/>
        </authorList>
    </citation>
    <scope>NUCLEOTIDE SEQUENCE</scope>
</reference>
<proteinExistence type="predicted"/>
<keyword evidence="2" id="KW-1185">Reference proteome</keyword>
<organism evidence="1 2">
    <name type="scientific">Escherichia phage vB_EcoS_SCS31</name>
    <dbReference type="NCBI Taxonomy" id="2932865"/>
    <lineage>
        <taxon>Viruses</taxon>
        <taxon>Duplodnaviria</taxon>
        <taxon>Heunggongvirae</taxon>
        <taxon>Uroviricota</taxon>
        <taxon>Caudoviricetes</taxon>
        <taxon>Drexlerviridae</taxon>
        <taxon>Braunvirinae</taxon>
        <taxon>Guelphvirus</taxon>
        <taxon>Guelphvirus SCS31</taxon>
    </lineage>
</organism>
<accession>A0A9E7CY30</accession>
<dbReference type="EMBL" id="ON081052">
    <property type="protein sequence ID" value="UOX39682.1"/>
    <property type="molecule type" value="Genomic_DNA"/>
</dbReference>
<name>A0A9E7CY30_9CAUD</name>
<dbReference type="Proteomes" id="UP001058457">
    <property type="component" value="Segment"/>
</dbReference>